<proteinExistence type="predicted"/>
<feature type="transmembrane region" description="Helical" evidence="1">
    <location>
        <begin position="250"/>
        <end position="266"/>
    </location>
</feature>
<evidence type="ECO:0008006" key="4">
    <source>
        <dbReference type="Google" id="ProtNLM"/>
    </source>
</evidence>
<organism evidence="2 3">
    <name type="scientific">Microbulbifer bruguierae</name>
    <dbReference type="NCBI Taxonomy" id="3029061"/>
    <lineage>
        <taxon>Bacteria</taxon>
        <taxon>Pseudomonadati</taxon>
        <taxon>Pseudomonadota</taxon>
        <taxon>Gammaproteobacteria</taxon>
        <taxon>Cellvibrionales</taxon>
        <taxon>Microbulbiferaceae</taxon>
        <taxon>Microbulbifer</taxon>
    </lineage>
</organism>
<feature type="transmembrane region" description="Helical" evidence="1">
    <location>
        <begin position="20"/>
        <end position="38"/>
    </location>
</feature>
<reference evidence="2 3" key="1">
    <citation type="submission" date="2023-02" db="EMBL/GenBank/DDBJ databases">
        <title>Description and genomic characterization of Microbulbifer bruguierae sp. nov., isolated from the sediment of mangrove plant Bruguiera sexangula.</title>
        <authorList>
            <person name="Long M."/>
        </authorList>
    </citation>
    <scope>NUCLEOTIDE SEQUENCE [LARGE SCALE GENOMIC DNA]</scope>
    <source>
        <strain evidence="2 3">H12</strain>
    </source>
</reference>
<feature type="transmembrane region" description="Helical" evidence="1">
    <location>
        <begin position="355"/>
        <end position="374"/>
    </location>
</feature>
<dbReference type="Proteomes" id="UP001236500">
    <property type="component" value="Chromosome"/>
</dbReference>
<evidence type="ECO:0000313" key="3">
    <source>
        <dbReference type="Proteomes" id="UP001236500"/>
    </source>
</evidence>
<feature type="transmembrane region" description="Helical" evidence="1">
    <location>
        <begin position="150"/>
        <end position="168"/>
    </location>
</feature>
<feature type="transmembrane region" description="Helical" evidence="1">
    <location>
        <begin position="200"/>
        <end position="220"/>
    </location>
</feature>
<feature type="transmembrane region" description="Helical" evidence="1">
    <location>
        <begin position="45"/>
        <end position="63"/>
    </location>
</feature>
<accession>A0ABY8NKI4</accession>
<dbReference type="EMBL" id="CP118605">
    <property type="protein sequence ID" value="WGL18227.1"/>
    <property type="molecule type" value="Genomic_DNA"/>
</dbReference>
<sequence length="449" mass="48979">MNERVMPDHFGGALWVDHTVVHPLGLAALLVALGALFVLPRRYHLLPLILIAVALPGAQRIVLLSLDFTFVRIMILATLFAAMVHGQLRAIRWGLPDTLIAIATLWSLLATAVLSGGLAGVVTGAGSAIDTLGAYLLGRAYLRSFQDLRRLLLCFALLSLPMLALFVLEQLSGHNLFAIFGGVPEETIVRSGRLRAQGPFPHPIMAGVCWATILPCLVALWQGKTGARVLIAAGITCMPLIVLATASSTPVVALMCGYLGLALYAWRRYMRPLFMGMAVVLLLMQLSMEMSVWHLMARIDVVGGSTGWHRYNLIQQAINHFGEWWAFGTNATGHWGWGLQDITNQYVLEGVAGGMVQMLLFMAFLLVLFLRIGHAQRTATSLAESRLWWGMAVALFVHCVSFLAVSYFGQMVCIFYLFAGAVAAVSERRSPKRVALRARPAISAQVTST</sequence>
<keyword evidence="1" id="KW-1133">Transmembrane helix</keyword>
<keyword evidence="3" id="KW-1185">Reference proteome</keyword>
<feature type="transmembrane region" description="Helical" evidence="1">
    <location>
        <begin position="386"/>
        <end position="403"/>
    </location>
</feature>
<keyword evidence="1" id="KW-0812">Transmembrane</keyword>
<dbReference type="RefSeq" id="WP_280322211.1">
    <property type="nucleotide sequence ID" value="NZ_CP118605.1"/>
</dbReference>
<gene>
    <name evidence="2" type="ORF">PVT68_08010</name>
</gene>
<keyword evidence="1" id="KW-0472">Membrane</keyword>
<evidence type="ECO:0000256" key="1">
    <source>
        <dbReference type="SAM" id="Phobius"/>
    </source>
</evidence>
<feature type="transmembrane region" description="Helical" evidence="1">
    <location>
        <begin position="69"/>
        <end position="86"/>
    </location>
</feature>
<feature type="transmembrane region" description="Helical" evidence="1">
    <location>
        <begin position="273"/>
        <end position="296"/>
    </location>
</feature>
<feature type="transmembrane region" description="Helical" evidence="1">
    <location>
        <begin position="93"/>
        <end position="112"/>
    </location>
</feature>
<protein>
    <recommendedName>
        <fullName evidence="4">O-antigen polymerase</fullName>
    </recommendedName>
</protein>
<feature type="transmembrane region" description="Helical" evidence="1">
    <location>
        <begin position="118"/>
        <end position="138"/>
    </location>
</feature>
<name>A0ABY8NKI4_9GAMM</name>
<evidence type="ECO:0000313" key="2">
    <source>
        <dbReference type="EMBL" id="WGL18227.1"/>
    </source>
</evidence>